<dbReference type="Proteomes" id="UP000310636">
    <property type="component" value="Unassembled WGS sequence"/>
</dbReference>
<dbReference type="PROSITE" id="PS51257">
    <property type="entry name" value="PROKAR_LIPOPROTEIN"/>
    <property type="match status" value="1"/>
</dbReference>
<protein>
    <submittedName>
        <fullName evidence="2">DUF4362 domain-containing protein</fullName>
    </submittedName>
</protein>
<evidence type="ECO:0000256" key="1">
    <source>
        <dbReference type="SAM" id="SignalP"/>
    </source>
</evidence>
<evidence type="ECO:0000313" key="3">
    <source>
        <dbReference type="Proteomes" id="UP000310636"/>
    </source>
</evidence>
<dbReference type="OrthoDB" id="2616460at2"/>
<accession>A0A4S4BUL8</accession>
<sequence length="146" mass="16724">MKIRRNAALLALVALTIGLSGCLNRTNDYAELIDSSNVLIHYDKQDRDRMDSFIERAKQKKYDYVLAVANTIEGGKLIYDLVSDQQDGRIHLRMDYSRDIYTGQDDAKQEYVCERIDWEKGFGERGVRLSSCEGLDADIQLFGFSE</sequence>
<dbReference type="AlphaFoldDB" id="A0A4S4BUL8"/>
<feature type="signal peptide" evidence="1">
    <location>
        <begin position="1"/>
        <end position="25"/>
    </location>
</feature>
<comment type="caution">
    <text evidence="2">The sequence shown here is derived from an EMBL/GenBank/DDBJ whole genome shotgun (WGS) entry which is preliminary data.</text>
</comment>
<gene>
    <name evidence="2" type="ORF">E6C55_13870</name>
</gene>
<organism evidence="2 3">
    <name type="scientific">Cohnella fermenti</name>
    <dbReference type="NCBI Taxonomy" id="2565925"/>
    <lineage>
        <taxon>Bacteria</taxon>
        <taxon>Bacillati</taxon>
        <taxon>Bacillota</taxon>
        <taxon>Bacilli</taxon>
        <taxon>Bacillales</taxon>
        <taxon>Paenibacillaceae</taxon>
        <taxon>Cohnella</taxon>
    </lineage>
</organism>
<dbReference type="RefSeq" id="WP_136370392.1">
    <property type="nucleotide sequence ID" value="NZ_SSOB01000015.1"/>
</dbReference>
<keyword evidence="1" id="KW-0732">Signal</keyword>
<feature type="chain" id="PRO_5039189977" evidence="1">
    <location>
        <begin position="26"/>
        <end position="146"/>
    </location>
</feature>
<name>A0A4S4BUL8_9BACL</name>
<proteinExistence type="predicted"/>
<keyword evidence="3" id="KW-1185">Reference proteome</keyword>
<reference evidence="2 3" key="1">
    <citation type="submission" date="2019-04" db="EMBL/GenBank/DDBJ databases">
        <title>Cohnella sp. nov. isolated from preserved vegetables.</title>
        <authorList>
            <person name="Lin S.-Y."/>
            <person name="Hung M.-H."/>
            <person name="Young C.-C."/>
        </authorList>
    </citation>
    <scope>NUCLEOTIDE SEQUENCE [LARGE SCALE GENOMIC DNA]</scope>
    <source>
        <strain evidence="2 3">CC-MHH1044</strain>
    </source>
</reference>
<dbReference type="EMBL" id="SSOB01000015">
    <property type="protein sequence ID" value="THF78804.1"/>
    <property type="molecule type" value="Genomic_DNA"/>
</dbReference>
<evidence type="ECO:0000313" key="2">
    <source>
        <dbReference type="EMBL" id="THF78804.1"/>
    </source>
</evidence>